<protein>
    <submittedName>
        <fullName evidence="5">Helix-turn-helix protein</fullName>
    </submittedName>
</protein>
<dbReference type="InterPro" id="IPR001845">
    <property type="entry name" value="HTH_ArsR_DNA-bd_dom"/>
</dbReference>
<organism evidence="5 6">
    <name type="scientific">Georgenia soli</name>
    <dbReference type="NCBI Taxonomy" id="638953"/>
    <lineage>
        <taxon>Bacteria</taxon>
        <taxon>Bacillati</taxon>
        <taxon>Actinomycetota</taxon>
        <taxon>Actinomycetes</taxon>
        <taxon>Micrococcales</taxon>
        <taxon>Bogoriellaceae</taxon>
        <taxon>Georgenia</taxon>
    </lineage>
</organism>
<keyword evidence="6" id="KW-1185">Reference proteome</keyword>
<dbReference type="SMART" id="SM00418">
    <property type="entry name" value="HTH_ARSR"/>
    <property type="match status" value="1"/>
</dbReference>
<proteinExistence type="predicted"/>
<dbReference type="PROSITE" id="PS50987">
    <property type="entry name" value="HTH_ARSR_2"/>
    <property type="match status" value="1"/>
</dbReference>
<keyword evidence="1" id="KW-0805">Transcription regulation</keyword>
<dbReference type="CDD" id="cd00090">
    <property type="entry name" value="HTH_ARSR"/>
    <property type="match status" value="1"/>
</dbReference>
<name>A0A2A9F2J1_9MICO</name>
<dbReference type="GO" id="GO:0003677">
    <property type="term" value="F:DNA binding"/>
    <property type="evidence" value="ECO:0007669"/>
    <property type="project" value="UniProtKB-KW"/>
</dbReference>
<dbReference type="Gene3D" id="1.10.10.10">
    <property type="entry name" value="Winged helix-like DNA-binding domain superfamily/Winged helix DNA-binding domain"/>
    <property type="match status" value="1"/>
</dbReference>
<feature type="domain" description="HTH arsR-type" evidence="4">
    <location>
        <begin position="9"/>
        <end position="107"/>
    </location>
</feature>
<evidence type="ECO:0000256" key="1">
    <source>
        <dbReference type="ARBA" id="ARBA00023015"/>
    </source>
</evidence>
<accession>A0A2A9F2J1</accession>
<evidence type="ECO:0000256" key="2">
    <source>
        <dbReference type="ARBA" id="ARBA00023125"/>
    </source>
</evidence>
<dbReference type="PANTHER" id="PTHR33154">
    <property type="entry name" value="TRANSCRIPTIONAL REGULATOR, ARSR FAMILY"/>
    <property type="match status" value="1"/>
</dbReference>
<dbReference type="InterPro" id="IPR011991">
    <property type="entry name" value="ArsR-like_HTH"/>
</dbReference>
<sequence length="107" mass="11326">MGAVPRLIEPPAMPEGVRRIIETIGNSARAELLHNLAAGPATATDLAATLGVGRGTVHAHLGALEKAGLVTGDIPEGARHGRTVHWHLDRSAVDAYLDELRHYLTGR</sequence>
<dbReference type="Pfam" id="PF12840">
    <property type="entry name" value="HTH_20"/>
    <property type="match status" value="1"/>
</dbReference>
<dbReference type="InterPro" id="IPR036390">
    <property type="entry name" value="WH_DNA-bd_sf"/>
</dbReference>
<comment type="caution">
    <text evidence="5">The sequence shown here is derived from an EMBL/GenBank/DDBJ whole genome shotgun (WGS) entry which is preliminary data.</text>
</comment>
<evidence type="ECO:0000313" key="5">
    <source>
        <dbReference type="EMBL" id="PFG45036.1"/>
    </source>
</evidence>
<dbReference type="Proteomes" id="UP000222106">
    <property type="component" value="Unassembled WGS sequence"/>
</dbReference>
<evidence type="ECO:0000259" key="4">
    <source>
        <dbReference type="PROSITE" id="PS50987"/>
    </source>
</evidence>
<dbReference type="EMBL" id="PDJI01000002">
    <property type="protein sequence ID" value="PFG45036.1"/>
    <property type="molecule type" value="Genomic_DNA"/>
</dbReference>
<dbReference type="InterPro" id="IPR051081">
    <property type="entry name" value="HTH_MetalResp_TranReg"/>
</dbReference>
<reference evidence="5 6" key="1">
    <citation type="submission" date="2017-10" db="EMBL/GenBank/DDBJ databases">
        <title>Sequencing the genomes of 1000 actinobacteria strains.</title>
        <authorList>
            <person name="Klenk H.-P."/>
        </authorList>
    </citation>
    <scope>NUCLEOTIDE SEQUENCE [LARGE SCALE GENOMIC DNA]</scope>
    <source>
        <strain evidence="5 6">DSM 21838</strain>
    </source>
</reference>
<evidence type="ECO:0000313" key="6">
    <source>
        <dbReference type="Proteomes" id="UP000222106"/>
    </source>
</evidence>
<evidence type="ECO:0000256" key="3">
    <source>
        <dbReference type="ARBA" id="ARBA00023163"/>
    </source>
</evidence>
<keyword evidence="3" id="KW-0804">Transcription</keyword>
<dbReference type="GO" id="GO:0003700">
    <property type="term" value="F:DNA-binding transcription factor activity"/>
    <property type="evidence" value="ECO:0007669"/>
    <property type="project" value="InterPro"/>
</dbReference>
<dbReference type="AlphaFoldDB" id="A0A2A9F2J1"/>
<dbReference type="PANTHER" id="PTHR33154:SF33">
    <property type="entry name" value="TRANSCRIPTIONAL REPRESSOR SDPR"/>
    <property type="match status" value="1"/>
</dbReference>
<dbReference type="InterPro" id="IPR036388">
    <property type="entry name" value="WH-like_DNA-bd_sf"/>
</dbReference>
<keyword evidence="2" id="KW-0238">DNA-binding</keyword>
<dbReference type="SUPFAM" id="SSF46785">
    <property type="entry name" value="Winged helix' DNA-binding domain"/>
    <property type="match status" value="1"/>
</dbReference>
<gene>
    <name evidence="5" type="ORF">ATJ97_0089</name>
</gene>